<proteinExistence type="predicted"/>
<keyword evidence="3" id="KW-1185">Reference proteome</keyword>
<protein>
    <submittedName>
        <fullName evidence="2">FtsW/RodA/SpoVE family cell cycle protein</fullName>
    </submittedName>
</protein>
<dbReference type="Proteomes" id="UP000490922">
    <property type="component" value="Unassembled WGS sequence"/>
</dbReference>
<comment type="caution">
    <text evidence="2">The sequence shown here is derived from an EMBL/GenBank/DDBJ whole genome shotgun (WGS) entry which is preliminary data.</text>
</comment>
<feature type="transmembrane region" description="Helical" evidence="1">
    <location>
        <begin position="39"/>
        <end position="59"/>
    </location>
</feature>
<feature type="transmembrane region" description="Helical" evidence="1">
    <location>
        <begin position="66"/>
        <end position="85"/>
    </location>
</feature>
<accession>A0A7J5A663</accession>
<name>A0A7J5A663_9FLAO</name>
<sequence length="88" mass="9987">MMATRLKQFGLLLFSMLICGVAFFQMFERTTGGFPQNYLWMLAFVGALFLTSWGLPLRFQPYANQAIMCCVMVLTGTGIMMIARIDQD</sequence>
<evidence type="ECO:0000313" key="2">
    <source>
        <dbReference type="EMBL" id="KAB1152953.1"/>
    </source>
</evidence>
<gene>
    <name evidence="2" type="ORF">F6464_14410</name>
</gene>
<reference evidence="2 3" key="1">
    <citation type="submission" date="2019-09" db="EMBL/GenBank/DDBJ databases">
        <title>Flavobacterium sp. nov., isolated from glacier ice.</title>
        <authorList>
            <person name="Liu Q."/>
        </authorList>
    </citation>
    <scope>NUCLEOTIDE SEQUENCE [LARGE SCALE GENOMIC DNA]</scope>
    <source>
        <strain evidence="2 3">NBRC 112527</strain>
    </source>
</reference>
<feature type="transmembrane region" description="Helical" evidence="1">
    <location>
        <begin position="9"/>
        <end position="27"/>
    </location>
</feature>
<feature type="non-terminal residue" evidence="2">
    <location>
        <position position="88"/>
    </location>
</feature>
<evidence type="ECO:0000313" key="3">
    <source>
        <dbReference type="Proteomes" id="UP000490922"/>
    </source>
</evidence>
<evidence type="ECO:0000256" key="1">
    <source>
        <dbReference type="SAM" id="Phobius"/>
    </source>
</evidence>
<keyword evidence="1" id="KW-0472">Membrane</keyword>
<organism evidence="2 3">
    <name type="scientific">Flavobacterium luteum</name>
    <dbReference type="NCBI Taxonomy" id="2026654"/>
    <lineage>
        <taxon>Bacteria</taxon>
        <taxon>Pseudomonadati</taxon>
        <taxon>Bacteroidota</taxon>
        <taxon>Flavobacteriia</taxon>
        <taxon>Flavobacteriales</taxon>
        <taxon>Flavobacteriaceae</taxon>
        <taxon>Flavobacterium</taxon>
    </lineage>
</organism>
<dbReference type="EMBL" id="WAEM01000039">
    <property type="protein sequence ID" value="KAB1152953.1"/>
    <property type="molecule type" value="Genomic_DNA"/>
</dbReference>
<dbReference type="AlphaFoldDB" id="A0A7J5A663"/>
<keyword evidence="1" id="KW-1133">Transmembrane helix</keyword>
<keyword evidence="1" id="KW-0812">Transmembrane</keyword>